<proteinExistence type="predicted"/>
<comment type="caution">
    <text evidence="2">The sequence shown here is derived from an EMBL/GenBank/DDBJ whole genome shotgun (WGS) entry which is preliminary data.</text>
</comment>
<accession>L9X1Y5</accession>
<feature type="compositionally biased region" description="Basic residues" evidence="1">
    <location>
        <begin position="76"/>
        <end position="90"/>
    </location>
</feature>
<feature type="region of interest" description="Disordered" evidence="1">
    <location>
        <begin position="48"/>
        <end position="90"/>
    </location>
</feature>
<evidence type="ECO:0000313" key="3">
    <source>
        <dbReference type="Proteomes" id="UP000011688"/>
    </source>
</evidence>
<reference evidence="2 3" key="1">
    <citation type="journal article" date="2014" name="PLoS Genet.">
        <title>Phylogenetically driven sequencing of extremely halophilic archaea reveals strategies for static and dynamic osmo-response.</title>
        <authorList>
            <person name="Becker E.A."/>
            <person name="Seitzer P.M."/>
            <person name="Tritt A."/>
            <person name="Larsen D."/>
            <person name="Krusor M."/>
            <person name="Yao A.I."/>
            <person name="Wu D."/>
            <person name="Madern D."/>
            <person name="Eisen J.A."/>
            <person name="Darling A.E."/>
            <person name="Facciotti M.T."/>
        </authorList>
    </citation>
    <scope>NUCLEOTIDE SEQUENCE [LARGE SCALE GENOMIC DNA]</scope>
    <source>
        <strain evidence="2 3">DSM 10524</strain>
    </source>
</reference>
<dbReference type="STRING" id="1227497.C491_17197"/>
<gene>
    <name evidence="2" type="ORF">C491_17197</name>
</gene>
<name>L9X1Y5_9EURY</name>
<dbReference type="Proteomes" id="UP000011688">
    <property type="component" value="Unassembled WGS sequence"/>
</dbReference>
<dbReference type="AlphaFoldDB" id="L9X1Y5"/>
<protein>
    <submittedName>
        <fullName evidence="2">Uncharacterized protein</fullName>
    </submittedName>
</protein>
<sequence length="90" mass="9586">MIIAVADAGPTIHPDEINALGLLSTIDRVLIPQATSDELAAGMVSPALSDTESELVEADTPTAAVRVTSRNDPPHTRRPHRRSHSNNRVA</sequence>
<keyword evidence="3" id="KW-1185">Reference proteome</keyword>
<evidence type="ECO:0000256" key="1">
    <source>
        <dbReference type="SAM" id="MobiDB-lite"/>
    </source>
</evidence>
<evidence type="ECO:0000313" key="2">
    <source>
        <dbReference type="EMBL" id="ELY55471.1"/>
    </source>
</evidence>
<dbReference type="EMBL" id="AOIB01000031">
    <property type="protein sequence ID" value="ELY55471.1"/>
    <property type="molecule type" value="Genomic_DNA"/>
</dbReference>
<organism evidence="2 3">
    <name type="scientific">Natronococcus amylolyticus DSM 10524</name>
    <dbReference type="NCBI Taxonomy" id="1227497"/>
    <lineage>
        <taxon>Archaea</taxon>
        <taxon>Methanobacteriati</taxon>
        <taxon>Methanobacteriota</taxon>
        <taxon>Stenosarchaea group</taxon>
        <taxon>Halobacteria</taxon>
        <taxon>Halobacteriales</taxon>
        <taxon>Natrialbaceae</taxon>
        <taxon>Natronococcus</taxon>
    </lineage>
</organism>